<proteinExistence type="evidence at transcript level"/>
<accession>I3SMC7</accession>
<reference evidence="2" key="1">
    <citation type="submission" date="2012-05" db="EMBL/GenBank/DDBJ databases">
        <authorList>
            <person name="Krishnakumar V."/>
            <person name="Cheung F."/>
            <person name="Xiao Y."/>
            <person name="Chan A."/>
            <person name="Moskal W.A."/>
            <person name="Town C.D."/>
        </authorList>
    </citation>
    <scope>NUCLEOTIDE SEQUENCE</scope>
</reference>
<keyword evidence="1" id="KW-0812">Transmembrane</keyword>
<name>I3SMC7_LOTJA</name>
<protein>
    <submittedName>
        <fullName evidence="2">Uncharacterized protein</fullName>
    </submittedName>
</protein>
<keyword evidence="1" id="KW-1133">Transmembrane helix</keyword>
<evidence type="ECO:0000256" key="1">
    <source>
        <dbReference type="SAM" id="Phobius"/>
    </source>
</evidence>
<organism evidence="2">
    <name type="scientific">Lotus japonicus</name>
    <name type="common">Lotus corniculatus var. japonicus</name>
    <dbReference type="NCBI Taxonomy" id="34305"/>
    <lineage>
        <taxon>Eukaryota</taxon>
        <taxon>Viridiplantae</taxon>
        <taxon>Streptophyta</taxon>
        <taxon>Embryophyta</taxon>
        <taxon>Tracheophyta</taxon>
        <taxon>Spermatophyta</taxon>
        <taxon>Magnoliopsida</taxon>
        <taxon>eudicotyledons</taxon>
        <taxon>Gunneridae</taxon>
        <taxon>Pentapetalae</taxon>
        <taxon>rosids</taxon>
        <taxon>fabids</taxon>
        <taxon>Fabales</taxon>
        <taxon>Fabaceae</taxon>
        <taxon>Papilionoideae</taxon>
        <taxon>50 kb inversion clade</taxon>
        <taxon>NPAAA clade</taxon>
        <taxon>Hologalegina</taxon>
        <taxon>robinioid clade</taxon>
        <taxon>Loteae</taxon>
        <taxon>Lotus</taxon>
    </lineage>
</organism>
<evidence type="ECO:0000313" key="2">
    <source>
        <dbReference type="EMBL" id="AFK41419.1"/>
    </source>
</evidence>
<sequence length="52" mass="6503">MFCCFWLERVAIIIRTTNRWRKWLLLGLFLFLHCLLVPQHFQYFLLLEIHLP</sequence>
<dbReference type="AlphaFoldDB" id="I3SMC7"/>
<keyword evidence="1" id="KW-0472">Membrane</keyword>
<dbReference type="EMBL" id="BT141625">
    <property type="protein sequence ID" value="AFK41419.1"/>
    <property type="molecule type" value="mRNA"/>
</dbReference>
<feature type="transmembrane region" description="Helical" evidence="1">
    <location>
        <begin position="23"/>
        <end position="45"/>
    </location>
</feature>